<proteinExistence type="predicted"/>
<dbReference type="Proteomes" id="UP000285274">
    <property type="component" value="Unassembled WGS sequence"/>
</dbReference>
<evidence type="ECO:0000313" key="1">
    <source>
        <dbReference type="EMBL" id="RGS44002.1"/>
    </source>
</evidence>
<comment type="caution">
    <text evidence="1">The sequence shown here is derived from an EMBL/GenBank/DDBJ whole genome shotgun (WGS) entry which is preliminary data.</text>
</comment>
<reference evidence="1 2" key="1">
    <citation type="submission" date="2018-08" db="EMBL/GenBank/DDBJ databases">
        <title>A genome reference for cultivated species of the human gut microbiota.</title>
        <authorList>
            <person name="Zou Y."/>
            <person name="Xue W."/>
            <person name="Luo G."/>
        </authorList>
    </citation>
    <scope>NUCLEOTIDE SEQUENCE [LARGE SCALE GENOMIC DNA]</scope>
    <source>
        <strain evidence="1 2">AF22-10AC</strain>
    </source>
</reference>
<accession>A0A412IV50</accession>
<dbReference type="EMBL" id="QRVM01000084">
    <property type="protein sequence ID" value="RGS44002.1"/>
    <property type="molecule type" value="Genomic_DNA"/>
</dbReference>
<sequence length="203" mass="22492">MKIKSNIKLFFCGLLSFILLLSGMNLNIYAQENTLSSNTTDITMEEGYSVLASQRNTPYYVDQNGKILDTAPMGEPYVEVLYDSRWDTKTNSELTTRAGTTAYQYININGIVLKGSSGGHYSVSWYNTTINVGMYVYFNTSTLNITSVKDATVLYTNCPLISSHSNAWVSASASGGRAHAKGYITYYEPYRETLTGSGSWGFK</sequence>
<dbReference type="RefSeq" id="WP_117996154.1">
    <property type="nucleotide sequence ID" value="NZ_QRVM01000084.1"/>
</dbReference>
<protein>
    <submittedName>
        <fullName evidence="1">Uncharacterized protein</fullName>
    </submittedName>
</protein>
<name>A0A412IV50_9FIRM</name>
<dbReference type="AlphaFoldDB" id="A0A412IV50"/>
<evidence type="ECO:0000313" key="2">
    <source>
        <dbReference type="Proteomes" id="UP000285274"/>
    </source>
</evidence>
<organism evidence="1 2">
    <name type="scientific">Holdemanella biformis</name>
    <dbReference type="NCBI Taxonomy" id="1735"/>
    <lineage>
        <taxon>Bacteria</taxon>
        <taxon>Bacillati</taxon>
        <taxon>Bacillota</taxon>
        <taxon>Erysipelotrichia</taxon>
        <taxon>Erysipelotrichales</taxon>
        <taxon>Erysipelotrichaceae</taxon>
        <taxon>Holdemanella</taxon>
    </lineage>
</organism>
<gene>
    <name evidence="1" type="ORF">DWX92_11560</name>
</gene>